<evidence type="ECO:0000256" key="1">
    <source>
        <dbReference type="ARBA" id="ARBA00000085"/>
    </source>
</evidence>
<comment type="catalytic activity">
    <reaction evidence="1">
        <text>ATP + protein L-histidine = ADP + protein N-phospho-L-histidine.</text>
        <dbReference type="EC" id="2.7.13.3"/>
    </reaction>
</comment>
<keyword evidence="9" id="KW-0472">Membrane</keyword>
<dbReference type="SUPFAM" id="SSF55874">
    <property type="entry name" value="ATPase domain of HSP90 chaperone/DNA topoisomerase II/histidine kinase"/>
    <property type="match status" value="1"/>
</dbReference>
<evidence type="ECO:0000259" key="10">
    <source>
        <dbReference type="PROSITE" id="PS50109"/>
    </source>
</evidence>
<dbReference type="Pfam" id="PF00512">
    <property type="entry name" value="HisKA"/>
    <property type="match status" value="1"/>
</dbReference>
<dbReference type="OrthoDB" id="9785252at2"/>
<gene>
    <name evidence="11" type="ORF">SAMN04488056_10211</name>
</gene>
<dbReference type="STRING" id="655353.SAMN04488056_10211"/>
<dbReference type="SMART" id="SM00388">
    <property type="entry name" value="HisKA"/>
    <property type="match status" value="1"/>
</dbReference>
<feature type="transmembrane region" description="Helical" evidence="9">
    <location>
        <begin position="125"/>
        <end position="145"/>
    </location>
</feature>
<dbReference type="Proteomes" id="UP000199236">
    <property type="component" value="Unassembled WGS sequence"/>
</dbReference>
<keyword evidence="7 11" id="KW-0418">Kinase</keyword>
<protein>
    <recommendedName>
        <fullName evidence="3">histidine kinase</fullName>
        <ecNumber evidence="3">2.7.13.3</ecNumber>
    </recommendedName>
</protein>
<feature type="transmembrane region" description="Helical" evidence="9">
    <location>
        <begin position="160"/>
        <end position="179"/>
    </location>
</feature>
<comment type="subcellular location">
    <subcellularLocation>
        <location evidence="2">Cell membrane</location>
        <topology evidence="2">Multi-pass membrane protein</topology>
    </subcellularLocation>
</comment>
<organism evidence="11 12">
    <name type="scientific">Cohaesibacter marisflavi</name>
    <dbReference type="NCBI Taxonomy" id="655353"/>
    <lineage>
        <taxon>Bacteria</taxon>
        <taxon>Pseudomonadati</taxon>
        <taxon>Pseudomonadota</taxon>
        <taxon>Alphaproteobacteria</taxon>
        <taxon>Hyphomicrobiales</taxon>
        <taxon>Cohaesibacteraceae</taxon>
    </lineage>
</organism>
<accession>A0A1I5BVE3</accession>
<dbReference type="EC" id="2.7.13.3" evidence="3"/>
<sequence>MLFASSSDPIFADRQIKLDTLVRLRWLAIGGQGVAVLAVSEGFGYRYPAHYCLYLIGLSALLNLFLQMRFRKSVRLSPLPATGLLSYDAAQLGGLLYLTGGLQNPFALLLLVPAVVSATMQPARFTAFLSTLITLIATALIFFHHPLPWAEATPPDLPKLYVYGIWIALIVTMLFLSVYTSRIAREGHQLANALSATELILANEQHLTSIDGLATAAAHELGTPLATIQLVAKELEHELLEDDPIFEDVSLIRSQAERCRDILGKLRSLSGDDHSNFTKMQFEALISEIVEPFENPDVTIERIFPEDKSDQPILMRNPGLLFGLGNLVENAVDFARSRVVLESQWTDSTITLVIGDDGPGFSEAIMTRLGDPFVTSRMDKGQVDRDATSGPDLARRQKSGLNGGGLGLGYFIAKTLLERSGAKVTIRRSGTVQKEIVSKKINEISGAVIEITWPRLLLEADQ</sequence>
<dbReference type="InterPro" id="IPR047770">
    <property type="entry name" value="RegB"/>
</dbReference>
<evidence type="ECO:0000256" key="6">
    <source>
        <dbReference type="ARBA" id="ARBA00022741"/>
    </source>
</evidence>
<keyword evidence="9" id="KW-1133">Transmembrane helix</keyword>
<dbReference type="InterPro" id="IPR003661">
    <property type="entry name" value="HisK_dim/P_dom"/>
</dbReference>
<evidence type="ECO:0000313" key="11">
    <source>
        <dbReference type="EMBL" id="SFN78658.1"/>
    </source>
</evidence>
<feature type="domain" description="Histidine kinase" evidence="10">
    <location>
        <begin position="216"/>
        <end position="457"/>
    </location>
</feature>
<feature type="transmembrane region" description="Helical" evidence="9">
    <location>
        <begin position="51"/>
        <end position="70"/>
    </location>
</feature>
<evidence type="ECO:0000256" key="3">
    <source>
        <dbReference type="ARBA" id="ARBA00012438"/>
    </source>
</evidence>
<evidence type="ECO:0000256" key="4">
    <source>
        <dbReference type="ARBA" id="ARBA00022475"/>
    </source>
</evidence>
<dbReference type="Gene3D" id="1.10.287.130">
    <property type="match status" value="1"/>
</dbReference>
<evidence type="ECO:0000256" key="5">
    <source>
        <dbReference type="ARBA" id="ARBA00022679"/>
    </source>
</evidence>
<keyword evidence="9" id="KW-0812">Transmembrane</keyword>
<dbReference type="InterPro" id="IPR005467">
    <property type="entry name" value="His_kinase_dom"/>
</dbReference>
<dbReference type="GO" id="GO:0005886">
    <property type="term" value="C:plasma membrane"/>
    <property type="evidence" value="ECO:0007669"/>
    <property type="project" value="UniProtKB-SubCell"/>
</dbReference>
<dbReference type="PANTHER" id="PTHR44936">
    <property type="entry name" value="SENSOR PROTEIN CREC"/>
    <property type="match status" value="1"/>
</dbReference>
<dbReference type="SUPFAM" id="SSF47384">
    <property type="entry name" value="Homodimeric domain of signal transducing histidine kinase"/>
    <property type="match status" value="1"/>
</dbReference>
<dbReference type="NCBIfam" id="NF033792">
    <property type="entry name" value="ActS_PrrB_HisK"/>
    <property type="match status" value="1"/>
</dbReference>
<dbReference type="RefSeq" id="WP_090069023.1">
    <property type="nucleotide sequence ID" value="NZ_FOVR01000002.1"/>
</dbReference>
<reference evidence="11 12" key="1">
    <citation type="submission" date="2016-10" db="EMBL/GenBank/DDBJ databases">
        <authorList>
            <person name="de Groot N.N."/>
        </authorList>
    </citation>
    <scope>NUCLEOTIDE SEQUENCE [LARGE SCALE GENOMIC DNA]</scope>
    <source>
        <strain evidence="11 12">CGMCC 1.9157</strain>
    </source>
</reference>
<dbReference type="EMBL" id="FOVR01000002">
    <property type="protein sequence ID" value="SFN78658.1"/>
    <property type="molecule type" value="Genomic_DNA"/>
</dbReference>
<dbReference type="PROSITE" id="PS50109">
    <property type="entry name" value="HIS_KIN"/>
    <property type="match status" value="1"/>
</dbReference>
<dbReference type="GO" id="GO:0005524">
    <property type="term" value="F:ATP binding"/>
    <property type="evidence" value="ECO:0007669"/>
    <property type="project" value="UniProtKB-KW"/>
</dbReference>
<evidence type="ECO:0000313" key="12">
    <source>
        <dbReference type="Proteomes" id="UP000199236"/>
    </source>
</evidence>
<dbReference type="InterPro" id="IPR003594">
    <property type="entry name" value="HATPase_dom"/>
</dbReference>
<dbReference type="Pfam" id="PF02518">
    <property type="entry name" value="HATPase_c"/>
    <property type="match status" value="1"/>
</dbReference>
<keyword evidence="6" id="KW-0547">Nucleotide-binding</keyword>
<dbReference type="CDD" id="cd00082">
    <property type="entry name" value="HisKA"/>
    <property type="match status" value="1"/>
</dbReference>
<name>A0A1I5BVE3_9HYPH</name>
<dbReference type="PANTHER" id="PTHR44936:SF10">
    <property type="entry name" value="SENSOR PROTEIN RSTB"/>
    <property type="match status" value="1"/>
</dbReference>
<dbReference type="GO" id="GO:0000155">
    <property type="term" value="F:phosphorelay sensor kinase activity"/>
    <property type="evidence" value="ECO:0007669"/>
    <property type="project" value="InterPro"/>
</dbReference>
<dbReference type="InterPro" id="IPR036890">
    <property type="entry name" value="HATPase_C_sf"/>
</dbReference>
<dbReference type="Gene3D" id="3.30.565.10">
    <property type="entry name" value="Histidine kinase-like ATPase, C-terminal domain"/>
    <property type="match status" value="1"/>
</dbReference>
<evidence type="ECO:0000256" key="7">
    <source>
        <dbReference type="ARBA" id="ARBA00022777"/>
    </source>
</evidence>
<dbReference type="InterPro" id="IPR036097">
    <property type="entry name" value="HisK_dim/P_sf"/>
</dbReference>
<dbReference type="InterPro" id="IPR050980">
    <property type="entry name" value="2C_sensor_his_kinase"/>
</dbReference>
<keyword evidence="8" id="KW-0067">ATP-binding</keyword>
<keyword evidence="4" id="KW-1003">Cell membrane</keyword>
<evidence type="ECO:0000256" key="2">
    <source>
        <dbReference type="ARBA" id="ARBA00004651"/>
    </source>
</evidence>
<evidence type="ECO:0000256" key="8">
    <source>
        <dbReference type="ARBA" id="ARBA00022840"/>
    </source>
</evidence>
<feature type="transmembrane region" description="Helical" evidence="9">
    <location>
        <begin position="20"/>
        <end position="39"/>
    </location>
</feature>
<keyword evidence="12" id="KW-1185">Reference proteome</keyword>
<dbReference type="SMART" id="SM00387">
    <property type="entry name" value="HATPase_c"/>
    <property type="match status" value="1"/>
</dbReference>
<proteinExistence type="predicted"/>
<dbReference type="AlphaFoldDB" id="A0A1I5BVE3"/>
<keyword evidence="5" id="KW-0808">Transferase</keyword>
<evidence type="ECO:0000256" key="9">
    <source>
        <dbReference type="SAM" id="Phobius"/>
    </source>
</evidence>